<dbReference type="AlphaFoldDB" id="A0A7W6WJF7"/>
<reference evidence="2 3" key="1">
    <citation type="submission" date="2020-08" db="EMBL/GenBank/DDBJ databases">
        <title>Genome sequencing of Purple Non-Sulfur Bacteria from various extreme environments.</title>
        <authorList>
            <person name="Mayer M."/>
        </authorList>
    </citation>
    <scope>NUCLEOTIDE SEQUENCE [LARGE SCALE GENOMIC DNA]</scope>
    <source>
        <strain evidence="2 3">JA135</strain>
    </source>
</reference>
<dbReference type="Proteomes" id="UP000555728">
    <property type="component" value="Unassembled WGS sequence"/>
</dbReference>
<keyword evidence="1" id="KW-0812">Transmembrane</keyword>
<accession>A0A7W6WJF7</accession>
<keyword evidence="1" id="KW-1133">Transmembrane helix</keyword>
<sequence length="30" mass="3570">MFVFRRQLTTFLYMTYGVLSIVAVIEWTAI</sequence>
<name>A0A7W6WJF7_9PROT</name>
<evidence type="ECO:0000313" key="2">
    <source>
        <dbReference type="EMBL" id="MBB4284970.1"/>
    </source>
</evidence>
<organism evidence="2 3">
    <name type="scientific">Roseospira goensis</name>
    <dbReference type="NCBI Taxonomy" id="391922"/>
    <lineage>
        <taxon>Bacteria</taxon>
        <taxon>Pseudomonadati</taxon>
        <taxon>Pseudomonadota</taxon>
        <taxon>Alphaproteobacteria</taxon>
        <taxon>Rhodospirillales</taxon>
        <taxon>Rhodospirillaceae</taxon>
        <taxon>Roseospira</taxon>
    </lineage>
</organism>
<gene>
    <name evidence="2" type="ORF">GGD88_000684</name>
</gene>
<feature type="transmembrane region" description="Helical" evidence="1">
    <location>
        <begin position="12"/>
        <end position="29"/>
    </location>
</feature>
<keyword evidence="1" id="KW-0472">Membrane</keyword>
<evidence type="ECO:0000313" key="3">
    <source>
        <dbReference type="Proteomes" id="UP000555728"/>
    </source>
</evidence>
<evidence type="ECO:0000256" key="1">
    <source>
        <dbReference type="SAM" id="Phobius"/>
    </source>
</evidence>
<keyword evidence="3" id="KW-1185">Reference proteome</keyword>
<dbReference type="EMBL" id="JACIGI010000004">
    <property type="protein sequence ID" value="MBB4284970.1"/>
    <property type="molecule type" value="Genomic_DNA"/>
</dbReference>
<protein>
    <submittedName>
        <fullName evidence="2">Uncharacterized protein</fullName>
    </submittedName>
</protein>
<proteinExistence type="predicted"/>
<comment type="caution">
    <text evidence="2">The sequence shown here is derived from an EMBL/GenBank/DDBJ whole genome shotgun (WGS) entry which is preliminary data.</text>
</comment>